<reference evidence="1" key="1">
    <citation type="journal article" date="2015" name="Nature">
        <title>Complex archaea that bridge the gap between prokaryotes and eukaryotes.</title>
        <authorList>
            <person name="Spang A."/>
            <person name="Saw J.H."/>
            <person name="Jorgensen S.L."/>
            <person name="Zaremba-Niedzwiedzka K."/>
            <person name="Martijn J."/>
            <person name="Lind A.E."/>
            <person name="van Eijk R."/>
            <person name="Schleper C."/>
            <person name="Guy L."/>
            <person name="Ettema T.J."/>
        </authorList>
    </citation>
    <scope>NUCLEOTIDE SEQUENCE</scope>
</reference>
<comment type="caution">
    <text evidence="1">The sequence shown here is derived from an EMBL/GenBank/DDBJ whole genome shotgun (WGS) entry which is preliminary data.</text>
</comment>
<evidence type="ECO:0000313" key="1">
    <source>
        <dbReference type="EMBL" id="KKK81395.1"/>
    </source>
</evidence>
<name>A0A0F8Z5Y7_9ZZZZ</name>
<proteinExistence type="predicted"/>
<dbReference type="EMBL" id="LAZR01053146">
    <property type="protein sequence ID" value="KKK81395.1"/>
    <property type="molecule type" value="Genomic_DNA"/>
</dbReference>
<gene>
    <name evidence="1" type="ORF">LCGC14_2813880</name>
</gene>
<accession>A0A0F8Z5Y7</accession>
<dbReference type="AlphaFoldDB" id="A0A0F8Z5Y7"/>
<organism evidence="1">
    <name type="scientific">marine sediment metagenome</name>
    <dbReference type="NCBI Taxonomy" id="412755"/>
    <lineage>
        <taxon>unclassified sequences</taxon>
        <taxon>metagenomes</taxon>
        <taxon>ecological metagenomes</taxon>
    </lineage>
</organism>
<protein>
    <submittedName>
        <fullName evidence="1">Uncharacterized protein</fullName>
    </submittedName>
</protein>
<sequence length="126" mass="14310">MNSPPKGIHPDMWTAILKQKQQGGIQLDRLPPDVHLVVKTRNSTYIIKPDKNGWLIQGGIYFPKETHVGITGSTWGGNTIKPNWIGKDMNLEIWRENNNRPVTTSIIKQAIIIFKDGKQLPIWDNS</sequence>